<dbReference type="AlphaFoldDB" id="Q12Q29"/>
<dbReference type="InterPro" id="IPR012698">
    <property type="entry name" value="PEnolPyrv_PMutase_core"/>
</dbReference>
<dbReference type="CDD" id="cd00377">
    <property type="entry name" value="ICL_PEPM"/>
    <property type="match status" value="1"/>
</dbReference>
<reference evidence="7 8" key="1">
    <citation type="submission" date="2006-03" db="EMBL/GenBank/DDBJ databases">
        <title>Complete sequence of Shewanella denitrificans OS217.</title>
        <authorList>
            <consortium name="US DOE Joint Genome Institute"/>
            <person name="Copeland A."/>
            <person name="Lucas S."/>
            <person name="Lapidus A."/>
            <person name="Barry K."/>
            <person name="Detter J.C."/>
            <person name="Glavina del Rio T."/>
            <person name="Hammon N."/>
            <person name="Israni S."/>
            <person name="Dalin E."/>
            <person name="Tice H."/>
            <person name="Pitluck S."/>
            <person name="Brettin T."/>
            <person name="Bruce D."/>
            <person name="Han C."/>
            <person name="Tapia R."/>
            <person name="Gilna P."/>
            <person name="Kiss H."/>
            <person name="Schmutz J."/>
            <person name="Larimer F."/>
            <person name="Land M."/>
            <person name="Hauser L."/>
            <person name="Kyrpides N."/>
            <person name="Lykidis A."/>
            <person name="Richardson P."/>
        </authorList>
    </citation>
    <scope>NUCLEOTIDE SEQUENCE [LARGE SCALE GENOMIC DNA]</scope>
    <source>
        <strain evidence="8">OS217 / ATCC BAA-1090 / DSM 15013</strain>
    </source>
</reference>
<comment type="similarity">
    <text evidence="5">Belongs to the isocitrate lyase/PEP mutase superfamily. PEP mutase family.</text>
</comment>
<evidence type="ECO:0000259" key="6">
    <source>
        <dbReference type="Pfam" id="PF12804"/>
    </source>
</evidence>
<organism evidence="7 8">
    <name type="scientific">Shewanella denitrificans (strain OS217 / ATCC BAA-1090 / DSM 15013)</name>
    <dbReference type="NCBI Taxonomy" id="318161"/>
    <lineage>
        <taxon>Bacteria</taxon>
        <taxon>Pseudomonadati</taxon>
        <taxon>Pseudomonadota</taxon>
        <taxon>Gammaproteobacteria</taxon>
        <taxon>Alteromonadales</taxon>
        <taxon>Shewanellaceae</taxon>
        <taxon>Shewanella</taxon>
    </lineage>
</organism>
<dbReference type="eggNOG" id="COG2513">
    <property type="taxonomic scope" value="Bacteria"/>
</dbReference>
<dbReference type="EMBL" id="CP000302">
    <property type="protein sequence ID" value="ABE54447.1"/>
    <property type="molecule type" value="Genomic_DNA"/>
</dbReference>
<dbReference type="GO" id="GO:0046872">
    <property type="term" value="F:metal ion binding"/>
    <property type="evidence" value="ECO:0007669"/>
    <property type="project" value="UniProtKB-KW"/>
</dbReference>
<evidence type="ECO:0000256" key="1">
    <source>
        <dbReference type="ARBA" id="ARBA00022723"/>
    </source>
</evidence>
<dbReference type="SUPFAM" id="SSF51621">
    <property type="entry name" value="Phosphoenolpyruvate/pyruvate domain"/>
    <property type="match status" value="1"/>
</dbReference>
<dbReference type="SUPFAM" id="SSF53448">
    <property type="entry name" value="Nucleotide-diphospho-sugar transferases"/>
    <property type="match status" value="1"/>
</dbReference>
<dbReference type="PANTHER" id="PTHR42905:SF7">
    <property type="entry name" value="PHOSPHOENOLPYRUVATE PHOSPHOMUTASE"/>
    <property type="match status" value="1"/>
</dbReference>
<gene>
    <name evidence="7" type="ordered locus">Sden_1161</name>
</gene>
<evidence type="ECO:0000256" key="5">
    <source>
        <dbReference type="ARBA" id="ARBA00038455"/>
    </source>
</evidence>
<keyword evidence="3" id="KW-0413">Isomerase</keyword>
<dbReference type="Proteomes" id="UP000001982">
    <property type="component" value="Chromosome"/>
</dbReference>
<keyword evidence="1" id="KW-0479">Metal-binding</keyword>
<dbReference type="CDD" id="cd02523">
    <property type="entry name" value="PC_cytidylyltransferase"/>
    <property type="match status" value="1"/>
</dbReference>
<dbReference type="InterPro" id="IPR025877">
    <property type="entry name" value="MobA-like_NTP_Trfase"/>
</dbReference>
<sequence>MKGLYKHQNKKRTLKDILLSPTTEYLMEAHNAISAKIIEEVGFSGIWASGLTISSSLGVRDRNEISWTQVIDAVEYMTDVVDCPILLDVDTGYGDYNSFRRVVKKLCQRNISGCCIEDKIFPKQNSFIGERQELASIAEFTGKIKAGIDHRENEDFVIIARTEALISGYGIDEALRRAEAYYEAGADAILIHSKSSNADEVLEFCNLFTAPCPIVIVPTKYYNTPTNVFEEAGVSTVIWANHSLRASVKAIRETAEIVFKEKSLVSVENKVASLAEIFRLNGEHEMEQIEKRYLQEADSSNIIFLAASRGQYLKTLTEDRPKCLIEINGKPLLQHAINRFRSVGVNDISVVSGYKGEQINHYDVKNIANSEYEATGECYSLYCALSQIKKSTIVAYGDLILDGYIINQLPKNDSDADIVIYVDKSNEQIDNHDGCFVQCSSSYSPNPFENEGVSVLAIVDASDRLNAHGQWIGVMKIMDKGVARVHEALQQLIDAGEVSASISDLLGQLLKTGSRVKCEYVNGGWIDINTAMDLEFAKRAEAKAV</sequence>
<keyword evidence="8" id="KW-1185">Reference proteome</keyword>
<evidence type="ECO:0000256" key="4">
    <source>
        <dbReference type="ARBA" id="ARBA00024063"/>
    </source>
</evidence>
<evidence type="ECO:0000313" key="8">
    <source>
        <dbReference type="Proteomes" id="UP000001982"/>
    </source>
</evidence>
<feature type="domain" description="MobA-like NTP transferase" evidence="6">
    <location>
        <begin position="303"/>
        <end position="427"/>
    </location>
</feature>
<dbReference type="InterPro" id="IPR029044">
    <property type="entry name" value="Nucleotide-diphossugar_trans"/>
</dbReference>
<dbReference type="eggNOG" id="COG1213">
    <property type="taxonomic scope" value="Bacteria"/>
</dbReference>
<dbReference type="Gene3D" id="3.90.550.10">
    <property type="entry name" value="Spore Coat Polysaccharide Biosynthesis Protein SpsA, Chain A"/>
    <property type="match status" value="1"/>
</dbReference>
<keyword evidence="2" id="KW-0460">Magnesium</keyword>
<dbReference type="GO" id="GO:0016829">
    <property type="term" value="F:lyase activity"/>
    <property type="evidence" value="ECO:0007669"/>
    <property type="project" value="UniProtKB-KW"/>
</dbReference>
<dbReference type="Pfam" id="PF13714">
    <property type="entry name" value="PEP_mutase"/>
    <property type="match status" value="1"/>
</dbReference>
<accession>Q12Q29</accession>
<dbReference type="RefSeq" id="WP_011495608.1">
    <property type="nucleotide sequence ID" value="NC_007954.1"/>
</dbReference>
<dbReference type="InterPro" id="IPR015813">
    <property type="entry name" value="Pyrv/PenolPyrv_kinase-like_dom"/>
</dbReference>
<dbReference type="HOGENOM" id="CLU_544759_0_0_6"/>
<dbReference type="GO" id="GO:0016779">
    <property type="term" value="F:nucleotidyltransferase activity"/>
    <property type="evidence" value="ECO:0007669"/>
    <property type="project" value="UniProtKB-ARBA"/>
</dbReference>
<dbReference type="InterPro" id="IPR040442">
    <property type="entry name" value="Pyrv_kinase-like_dom_sf"/>
</dbReference>
<dbReference type="Pfam" id="PF12804">
    <property type="entry name" value="NTP_transf_3"/>
    <property type="match status" value="1"/>
</dbReference>
<dbReference type="PANTHER" id="PTHR42905">
    <property type="entry name" value="PHOSPHOENOLPYRUVATE CARBOXYLASE"/>
    <property type="match status" value="1"/>
</dbReference>
<dbReference type="GO" id="GO:0050188">
    <property type="term" value="F:phosphoenolpyruvate mutase activity"/>
    <property type="evidence" value="ECO:0007669"/>
    <property type="project" value="UniProtKB-EC"/>
</dbReference>
<dbReference type="Gene3D" id="3.20.20.60">
    <property type="entry name" value="Phosphoenolpyruvate-binding domains"/>
    <property type="match status" value="1"/>
</dbReference>
<proteinExistence type="inferred from homology"/>
<protein>
    <recommendedName>
        <fullName evidence="4">phosphoenolpyruvate mutase</fullName>
        <ecNumber evidence="4">5.4.2.9</ecNumber>
    </recommendedName>
</protein>
<name>Q12Q29_SHEDO</name>
<dbReference type="STRING" id="318161.Sden_1161"/>
<keyword evidence="7" id="KW-0456">Lyase</keyword>
<dbReference type="NCBIfam" id="TIGR02320">
    <property type="entry name" value="PEP_mutase"/>
    <property type="match status" value="1"/>
</dbReference>
<dbReference type="EC" id="5.4.2.9" evidence="4"/>
<evidence type="ECO:0000256" key="3">
    <source>
        <dbReference type="ARBA" id="ARBA00023235"/>
    </source>
</evidence>
<dbReference type="KEGG" id="sdn:Sden_1161"/>
<evidence type="ECO:0000313" key="7">
    <source>
        <dbReference type="EMBL" id="ABE54447.1"/>
    </source>
</evidence>
<dbReference type="InterPro" id="IPR039556">
    <property type="entry name" value="ICL/PEPM"/>
</dbReference>
<evidence type="ECO:0000256" key="2">
    <source>
        <dbReference type="ARBA" id="ARBA00022842"/>
    </source>
</evidence>